<feature type="region of interest" description="Disordered" evidence="8">
    <location>
        <begin position="637"/>
        <end position="717"/>
    </location>
</feature>
<feature type="compositionally biased region" description="Polar residues" evidence="8">
    <location>
        <begin position="659"/>
        <end position="671"/>
    </location>
</feature>
<dbReference type="Pfam" id="PF05649">
    <property type="entry name" value="Peptidase_M13_N"/>
    <property type="match status" value="2"/>
</dbReference>
<evidence type="ECO:0000259" key="9">
    <source>
        <dbReference type="Pfam" id="PF01431"/>
    </source>
</evidence>
<name>A0A915LV28_MELJA</name>
<comment type="similarity">
    <text evidence="2">Belongs to the peptidase M13 family.</text>
</comment>
<accession>A0A915LV28</accession>
<evidence type="ECO:0000256" key="1">
    <source>
        <dbReference type="ARBA" id="ARBA00001947"/>
    </source>
</evidence>
<evidence type="ECO:0000256" key="8">
    <source>
        <dbReference type="SAM" id="MobiDB-lite"/>
    </source>
</evidence>
<dbReference type="GO" id="GO:0046872">
    <property type="term" value="F:metal ion binding"/>
    <property type="evidence" value="ECO:0007669"/>
    <property type="project" value="UniProtKB-KW"/>
</dbReference>
<evidence type="ECO:0000256" key="7">
    <source>
        <dbReference type="ARBA" id="ARBA00023049"/>
    </source>
</evidence>
<keyword evidence="3" id="KW-0645">Protease</keyword>
<dbReference type="InterPro" id="IPR042089">
    <property type="entry name" value="Peptidase_M13_dom_2"/>
</dbReference>
<protein>
    <submittedName>
        <fullName evidence="12">Uncharacterized protein</fullName>
    </submittedName>
</protein>
<dbReference type="GO" id="GO:0004222">
    <property type="term" value="F:metalloendopeptidase activity"/>
    <property type="evidence" value="ECO:0007669"/>
    <property type="project" value="InterPro"/>
</dbReference>
<evidence type="ECO:0000256" key="6">
    <source>
        <dbReference type="ARBA" id="ARBA00022833"/>
    </source>
</evidence>
<keyword evidence="7" id="KW-0482">Metalloprotease</keyword>
<evidence type="ECO:0000256" key="5">
    <source>
        <dbReference type="ARBA" id="ARBA00022801"/>
    </source>
</evidence>
<dbReference type="WBParaSite" id="scaffold1723_cov190.g3519">
    <property type="protein sequence ID" value="scaffold1723_cov190.g3519"/>
    <property type="gene ID" value="scaffold1723_cov190.g3519"/>
</dbReference>
<keyword evidence="6" id="KW-0862">Zinc</keyword>
<feature type="domain" description="Peptidase M13 N-terminal" evidence="10">
    <location>
        <begin position="216"/>
        <end position="333"/>
    </location>
</feature>
<dbReference type="SUPFAM" id="SSF55486">
    <property type="entry name" value="Metalloproteases ('zincins'), catalytic domain"/>
    <property type="match status" value="1"/>
</dbReference>
<dbReference type="CDD" id="cd08662">
    <property type="entry name" value="M13"/>
    <property type="match status" value="1"/>
</dbReference>
<dbReference type="PROSITE" id="PS51885">
    <property type="entry name" value="NEPRILYSIN"/>
    <property type="match status" value="1"/>
</dbReference>
<feature type="domain" description="Peptidase M13 N-terminal" evidence="10">
    <location>
        <begin position="7"/>
        <end position="197"/>
    </location>
</feature>
<dbReference type="Proteomes" id="UP000887561">
    <property type="component" value="Unplaced"/>
</dbReference>
<dbReference type="GO" id="GO:0016485">
    <property type="term" value="P:protein processing"/>
    <property type="evidence" value="ECO:0007669"/>
    <property type="project" value="TreeGrafter"/>
</dbReference>
<feature type="compositionally biased region" description="Polar residues" evidence="8">
    <location>
        <begin position="704"/>
        <end position="717"/>
    </location>
</feature>
<keyword evidence="11" id="KW-1185">Reference proteome</keyword>
<dbReference type="Gene3D" id="1.10.1380.10">
    <property type="entry name" value="Neutral endopeptidase , domain2"/>
    <property type="match status" value="2"/>
</dbReference>
<feature type="compositionally biased region" description="Basic and acidic residues" evidence="8">
    <location>
        <begin position="672"/>
        <end position="681"/>
    </location>
</feature>
<comment type="cofactor">
    <cofactor evidence="1">
        <name>Zn(2+)</name>
        <dbReference type="ChEBI" id="CHEBI:29105"/>
    </cofactor>
</comment>
<dbReference type="Pfam" id="PF01431">
    <property type="entry name" value="Peptidase_M13"/>
    <property type="match status" value="1"/>
</dbReference>
<dbReference type="PANTHER" id="PTHR11733">
    <property type="entry name" value="ZINC METALLOPROTEASE FAMILY M13 NEPRILYSIN-RELATED"/>
    <property type="match status" value="1"/>
</dbReference>
<evidence type="ECO:0000256" key="2">
    <source>
        <dbReference type="ARBA" id="ARBA00007357"/>
    </source>
</evidence>
<evidence type="ECO:0000256" key="4">
    <source>
        <dbReference type="ARBA" id="ARBA00022723"/>
    </source>
</evidence>
<dbReference type="Gene3D" id="3.40.390.10">
    <property type="entry name" value="Collagenase (Catalytic Domain)"/>
    <property type="match status" value="3"/>
</dbReference>
<evidence type="ECO:0000259" key="10">
    <source>
        <dbReference type="Pfam" id="PF05649"/>
    </source>
</evidence>
<dbReference type="PANTHER" id="PTHR11733:SF230">
    <property type="entry name" value="NEPRILYSIN-2"/>
    <property type="match status" value="1"/>
</dbReference>
<dbReference type="AlphaFoldDB" id="A0A915LV28"/>
<evidence type="ECO:0000313" key="12">
    <source>
        <dbReference type="WBParaSite" id="scaffold1723_cov190.g3519"/>
    </source>
</evidence>
<dbReference type="InterPro" id="IPR000718">
    <property type="entry name" value="Peptidase_M13"/>
</dbReference>
<dbReference type="InterPro" id="IPR024079">
    <property type="entry name" value="MetalloPept_cat_dom_sf"/>
</dbReference>
<dbReference type="InterPro" id="IPR008753">
    <property type="entry name" value="Peptidase_M13_N"/>
</dbReference>
<sequence length="717" mass="82106">MNATVDPCDDFFEYACGNWIKQHPIPDDAPSVSNFENLGQDLELALKDLLESGPDTLINMEETNEEAVKKAKYFYQMCLNESEIMTSWRNVFDQVLHTFGGWPSLESSSQPNIRIRIERLYGIMVSKFRADSLFKATVQPDDKNSDKHILLIDQPALNLFARDFYMLTETEVERLAYRTLIRDVLVLLGADHRIAERDSLENINEQKGKNPIQFEHDEPIVIYGAEFVARLDKLLPTFEPRVVQNYLTWLMMVQKLRWHGCVTRVNSLMPMATSSIYVKHHFDNEAKAQVEEMIALIMEAFVELLDEEEWLTGETKAYAKQKIKTMHQKIGYPDYLENNTAVNKEYERYIVYESDYYKTKFQFYEMYQKDILEKIRMPVDRNRWVAGAALYSNYVLDQISMKINGRSTKGENIADNGGLKQAYRAYKKYERYRSLPQQLPGVNLTHDQLFFLNYAQIWCGIMNDKEAVRKLRTSEHSPGPIRVKGPLSNSVDFAAAYNCPEGSPMNPIQKCKVVNKLTVYEDGAIEAECGPLPCGSTGACSDDLSSCKAASDIFSGMKWARNGQSLLLRCCSLQAGNKVYIGTDLVTLGSYYTGGIVPEKDMMGTTGIEYDFVANARTEQGGVRVWVYRIVCQSERQQQQPSIPHPSMPQQKIEDQMSNDEQPISESQDQTRLQKDASIENKEEEGEEQSIPNPLQYRPRRNHQQQTSVNSPANRVI</sequence>
<proteinExistence type="inferred from homology"/>
<reference evidence="12" key="1">
    <citation type="submission" date="2022-11" db="UniProtKB">
        <authorList>
            <consortium name="WormBaseParasite"/>
        </authorList>
    </citation>
    <scope>IDENTIFICATION</scope>
</reference>
<keyword evidence="4" id="KW-0479">Metal-binding</keyword>
<dbReference type="GO" id="GO:0005886">
    <property type="term" value="C:plasma membrane"/>
    <property type="evidence" value="ECO:0007669"/>
    <property type="project" value="TreeGrafter"/>
</dbReference>
<feature type="domain" description="Peptidase M13 C-terminal" evidence="9">
    <location>
        <begin position="390"/>
        <end position="513"/>
    </location>
</feature>
<evidence type="ECO:0000313" key="11">
    <source>
        <dbReference type="Proteomes" id="UP000887561"/>
    </source>
</evidence>
<keyword evidence="5" id="KW-0378">Hydrolase</keyword>
<dbReference type="InterPro" id="IPR018497">
    <property type="entry name" value="Peptidase_M13_C"/>
</dbReference>
<organism evidence="11 12">
    <name type="scientific">Meloidogyne javanica</name>
    <name type="common">Root-knot nematode worm</name>
    <dbReference type="NCBI Taxonomy" id="6303"/>
    <lineage>
        <taxon>Eukaryota</taxon>
        <taxon>Metazoa</taxon>
        <taxon>Ecdysozoa</taxon>
        <taxon>Nematoda</taxon>
        <taxon>Chromadorea</taxon>
        <taxon>Rhabditida</taxon>
        <taxon>Tylenchina</taxon>
        <taxon>Tylenchomorpha</taxon>
        <taxon>Tylenchoidea</taxon>
        <taxon>Meloidogynidae</taxon>
        <taxon>Meloidogyninae</taxon>
        <taxon>Meloidogyne</taxon>
        <taxon>Meloidogyne incognita group</taxon>
    </lineage>
</organism>
<evidence type="ECO:0000256" key="3">
    <source>
        <dbReference type="ARBA" id="ARBA00022670"/>
    </source>
</evidence>